<reference evidence="3" key="1">
    <citation type="submission" date="2015-03" db="EMBL/GenBank/DDBJ databases">
        <title>Pseudomonas frederiksbergensis hydrocarbon degrader.</title>
        <authorList>
            <person name="Brown L.M."/>
            <person name="Ruiz O.N."/>
            <person name="Mueller S."/>
            <person name="Gunasekera T.S."/>
        </authorList>
    </citation>
    <scope>NUCLEOTIDE SEQUENCE [LARGE SCALE GENOMIC DNA]</scope>
    <source>
        <strain evidence="3">SI8</strain>
    </source>
</reference>
<protein>
    <recommendedName>
        <fullName evidence="4">Lipoprotein with Yx(FWY)xxD motif</fullName>
    </recommendedName>
</protein>
<feature type="signal peptide" evidence="1">
    <location>
        <begin position="1"/>
        <end position="25"/>
    </location>
</feature>
<dbReference type="Proteomes" id="UP000030949">
    <property type="component" value="Unassembled WGS sequence"/>
</dbReference>
<dbReference type="PANTHER" id="PTHR39335">
    <property type="entry name" value="BLL4220 PROTEIN"/>
    <property type="match status" value="1"/>
</dbReference>
<dbReference type="OrthoDB" id="9800666at2"/>
<feature type="chain" id="PRO_5002084078" description="Lipoprotein with Yx(FWY)xxD motif" evidence="1">
    <location>
        <begin position="26"/>
        <end position="126"/>
    </location>
</feature>
<evidence type="ECO:0000256" key="1">
    <source>
        <dbReference type="SAM" id="SignalP"/>
    </source>
</evidence>
<dbReference type="GO" id="GO:0043448">
    <property type="term" value="P:alkane catabolic process"/>
    <property type="evidence" value="ECO:0007669"/>
    <property type="project" value="TreeGrafter"/>
</dbReference>
<evidence type="ECO:0000313" key="3">
    <source>
        <dbReference type="Proteomes" id="UP000030949"/>
    </source>
</evidence>
<gene>
    <name evidence="2" type="ORF">JZ00_23515</name>
</gene>
<accession>A0A0B1YYW4</accession>
<dbReference type="InterPro" id="IPR005297">
    <property type="entry name" value="Lipoprotein_repeat"/>
</dbReference>
<comment type="caution">
    <text evidence="2">The sequence shown here is derived from an EMBL/GenBank/DDBJ whole genome shotgun (WGS) entry which is preliminary data.</text>
</comment>
<dbReference type="PIRSF" id="PIRSF029720">
    <property type="entry name" value="UCP029720"/>
    <property type="match status" value="1"/>
</dbReference>
<sequence length="126" mass="13626">MNHFTQSIKVLGLVAALALPGMAFAAGEPAMAKDGVLTTHEGMTLYTFDKDAGDKSMCNGQCATNWPPLMADSTATPSGDWTVITRDDNKSQWAYKGKPLYTYIDDKKAGEKTGDEKGKVWHVAKP</sequence>
<dbReference type="RefSeq" id="WP_039593598.1">
    <property type="nucleotide sequence ID" value="NZ_CP142104.1"/>
</dbReference>
<evidence type="ECO:0000313" key="2">
    <source>
        <dbReference type="EMBL" id="KHK62347.1"/>
    </source>
</evidence>
<dbReference type="PANTHER" id="PTHR39335:SF1">
    <property type="entry name" value="BLL4220 PROTEIN"/>
    <property type="match status" value="1"/>
</dbReference>
<proteinExistence type="predicted"/>
<evidence type="ECO:0008006" key="4">
    <source>
        <dbReference type="Google" id="ProtNLM"/>
    </source>
</evidence>
<dbReference type="InterPro" id="IPR014558">
    <property type="entry name" value="UCP029720"/>
</dbReference>
<dbReference type="EMBL" id="JQGJ01000019">
    <property type="protein sequence ID" value="KHK62347.1"/>
    <property type="molecule type" value="Genomic_DNA"/>
</dbReference>
<organism evidence="2 3">
    <name type="scientific">Pseudomonas frederiksbergensis</name>
    <dbReference type="NCBI Taxonomy" id="104087"/>
    <lineage>
        <taxon>Bacteria</taxon>
        <taxon>Pseudomonadati</taxon>
        <taxon>Pseudomonadota</taxon>
        <taxon>Gammaproteobacteria</taxon>
        <taxon>Pseudomonadales</taxon>
        <taxon>Pseudomonadaceae</taxon>
        <taxon>Pseudomonas</taxon>
    </lineage>
</organism>
<dbReference type="Pfam" id="PF03640">
    <property type="entry name" value="Lipoprotein_15"/>
    <property type="match status" value="2"/>
</dbReference>
<dbReference type="AlphaFoldDB" id="A0A0B1YYW4"/>
<keyword evidence="1" id="KW-0732">Signal</keyword>
<name>A0A0B1YYW4_9PSED</name>